<gene>
    <name evidence="1" type="ORF">EVAR_5654_1</name>
</gene>
<dbReference type="EMBL" id="BGZK01000040">
    <property type="protein sequence ID" value="GBP10338.1"/>
    <property type="molecule type" value="Genomic_DNA"/>
</dbReference>
<organism evidence="1 2">
    <name type="scientific">Eumeta variegata</name>
    <name type="common">Bagworm moth</name>
    <name type="synonym">Eumeta japonica</name>
    <dbReference type="NCBI Taxonomy" id="151549"/>
    <lineage>
        <taxon>Eukaryota</taxon>
        <taxon>Metazoa</taxon>
        <taxon>Ecdysozoa</taxon>
        <taxon>Arthropoda</taxon>
        <taxon>Hexapoda</taxon>
        <taxon>Insecta</taxon>
        <taxon>Pterygota</taxon>
        <taxon>Neoptera</taxon>
        <taxon>Endopterygota</taxon>
        <taxon>Lepidoptera</taxon>
        <taxon>Glossata</taxon>
        <taxon>Ditrysia</taxon>
        <taxon>Tineoidea</taxon>
        <taxon>Psychidae</taxon>
        <taxon>Oiketicinae</taxon>
        <taxon>Eumeta</taxon>
    </lineage>
</organism>
<proteinExistence type="predicted"/>
<dbReference type="AlphaFoldDB" id="A0A4C1TA32"/>
<evidence type="ECO:0000313" key="2">
    <source>
        <dbReference type="Proteomes" id="UP000299102"/>
    </source>
</evidence>
<sequence length="131" mass="14919">MYLYKCIEQVTENESDLREIQEAALKQITSTTDCVCYVSIRAEEVSKQFKDLKKDSVVEYSCDSIVSICENPDTKSENVAQSEEKLVETKDVAEIKKINPTDDWLNLIKTQTETEPVQLSDVMEHSTITCT</sequence>
<protein>
    <submittedName>
        <fullName evidence="1">Uncharacterized protein</fullName>
    </submittedName>
</protein>
<name>A0A4C1TA32_EUMVA</name>
<reference evidence="1 2" key="1">
    <citation type="journal article" date="2019" name="Commun. Biol.">
        <title>The bagworm genome reveals a unique fibroin gene that provides high tensile strength.</title>
        <authorList>
            <person name="Kono N."/>
            <person name="Nakamura H."/>
            <person name="Ohtoshi R."/>
            <person name="Tomita M."/>
            <person name="Numata K."/>
            <person name="Arakawa K."/>
        </authorList>
    </citation>
    <scope>NUCLEOTIDE SEQUENCE [LARGE SCALE GENOMIC DNA]</scope>
</reference>
<accession>A0A4C1TA32</accession>
<comment type="caution">
    <text evidence="1">The sequence shown here is derived from an EMBL/GenBank/DDBJ whole genome shotgun (WGS) entry which is preliminary data.</text>
</comment>
<dbReference type="OrthoDB" id="8176390at2759"/>
<keyword evidence="2" id="KW-1185">Reference proteome</keyword>
<dbReference type="Proteomes" id="UP000299102">
    <property type="component" value="Unassembled WGS sequence"/>
</dbReference>
<evidence type="ECO:0000313" key="1">
    <source>
        <dbReference type="EMBL" id="GBP10338.1"/>
    </source>
</evidence>